<dbReference type="Proteomes" id="UP001153954">
    <property type="component" value="Unassembled WGS sequence"/>
</dbReference>
<dbReference type="EMBL" id="CAKOGL010000007">
    <property type="protein sequence ID" value="CAH2088519.1"/>
    <property type="molecule type" value="Genomic_DNA"/>
</dbReference>
<gene>
    <name evidence="1" type="ORF">EEDITHA_LOCUS4673</name>
</gene>
<reference evidence="1" key="1">
    <citation type="submission" date="2022-03" db="EMBL/GenBank/DDBJ databases">
        <authorList>
            <person name="Tunstrom K."/>
        </authorList>
    </citation>
    <scope>NUCLEOTIDE SEQUENCE</scope>
</reference>
<name>A0AAU9TLN1_EUPED</name>
<accession>A0AAU9TLN1</accession>
<dbReference type="PANTHER" id="PTHR33939:SF1">
    <property type="entry name" value="DUF4371 DOMAIN-CONTAINING PROTEIN"/>
    <property type="match status" value="1"/>
</dbReference>
<dbReference type="PANTHER" id="PTHR33939">
    <property type="entry name" value="PROTEIN CBG22215"/>
    <property type="match status" value="1"/>
</dbReference>
<comment type="caution">
    <text evidence="1">The sequence shown here is derived from an EMBL/GenBank/DDBJ whole genome shotgun (WGS) entry which is preliminary data.</text>
</comment>
<evidence type="ECO:0000313" key="2">
    <source>
        <dbReference type="Proteomes" id="UP001153954"/>
    </source>
</evidence>
<dbReference type="AlphaFoldDB" id="A0AAU9TLN1"/>
<sequence length="157" mass="18387">MDAPHFEEWFTKVLTKLQRNDVTVLDNASYHSRRLEKTPTFAWNKDAIQNWLRAKNILFDDDEVKRQLMEKVSNVKENFKSIFIDQIAEHKDLKKLLDDAIAQVTKEKWAKCVEHVKILETEMKGLDHQIDQTVDKFIIRVSDSSSYSSESESEGDN</sequence>
<proteinExistence type="predicted"/>
<organism evidence="1 2">
    <name type="scientific">Euphydryas editha</name>
    <name type="common">Edith's checkerspot</name>
    <dbReference type="NCBI Taxonomy" id="104508"/>
    <lineage>
        <taxon>Eukaryota</taxon>
        <taxon>Metazoa</taxon>
        <taxon>Ecdysozoa</taxon>
        <taxon>Arthropoda</taxon>
        <taxon>Hexapoda</taxon>
        <taxon>Insecta</taxon>
        <taxon>Pterygota</taxon>
        <taxon>Neoptera</taxon>
        <taxon>Endopterygota</taxon>
        <taxon>Lepidoptera</taxon>
        <taxon>Glossata</taxon>
        <taxon>Ditrysia</taxon>
        <taxon>Papilionoidea</taxon>
        <taxon>Nymphalidae</taxon>
        <taxon>Nymphalinae</taxon>
        <taxon>Euphydryas</taxon>
    </lineage>
</organism>
<evidence type="ECO:0000313" key="1">
    <source>
        <dbReference type="EMBL" id="CAH2088519.1"/>
    </source>
</evidence>
<keyword evidence="2" id="KW-1185">Reference proteome</keyword>
<protein>
    <submittedName>
        <fullName evidence="1">Uncharacterized protein</fullName>
    </submittedName>
</protein>